<comment type="caution">
    <text evidence="3">The sequence shown here is derived from an EMBL/GenBank/DDBJ whole genome shotgun (WGS) entry which is preliminary data.</text>
</comment>
<dbReference type="PROSITE" id="PS50206">
    <property type="entry name" value="RHODANESE_3"/>
    <property type="match status" value="1"/>
</dbReference>
<dbReference type="InterPro" id="IPR036873">
    <property type="entry name" value="Rhodanese-like_dom_sf"/>
</dbReference>
<dbReference type="InterPro" id="IPR001307">
    <property type="entry name" value="Thiosulphate_STrfase_CS"/>
</dbReference>
<dbReference type="GO" id="GO:0043828">
    <property type="term" value="F:tRNA 2-selenouridine synthase activity"/>
    <property type="evidence" value="ECO:0007669"/>
    <property type="project" value="InterPro"/>
</dbReference>
<proteinExistence type="predicted"/>
<dbReference type="InterPro" id="IPR001763">
    <property type="entry name" value="Rhodanese-like_dom"/>
</dbReference>
<accession>A0A934RRF1</accession>
<dbReference type="PANTHER" id="PTHR30401:SF0">
    <property type="entry name" value="TRNA 2-SELENOURIDINE SYNTHASE"/>
    <property type="match status" value="1"/>
</dbReference>
<dbReference type="PROSITE" id="PS00380">
    <property type="entry name" value="RHODANESE_1"/>
    <property type="match status" value="1"/>
</dbReference>
<dbReference type="NCBIfam" id="NF008752">
    <property type="entry name" value="PRK11784.1-4"/>
    <property type="match status" value="1"/>
</dbReference>
<dbReference type="GO" id="GO:0004792">
    <property type="term" value="F:thiosulfate-cyanide sulfurtransferase activity"/>
    <property type="evidence" value="ECO:0007669"/>
    <property type="project" value="InterPro"/>
</dbReference>
<dbReference type="Pfam" id="PF00581">
    <property type="entry name" value="Rhodanese"/>
    <property type="match status" value="1"/>
</dbReference>
<dbReference type="RefSeq" id="WP_377174645.1">
    <property type="nucleotide sequence ID" value="NZ_JBHUJA010000048.1"/>
</dbReference>
<dbReference type="Gene3D" id="3.40.250.10">
    <property type="entry name" value="Rhodanese-like domain"/>
    <property type="match status" value="1"/>
</dbReference>
<dbReference type="GO" id="GO:0002098">
    <property type="term" value="P:tRNA wobble uridine modification"/>
    <property type="evidence" value="ECO:0007669"/>
    <property type="project" value="InterPro"/>
</dbReference>
<dbReference type="SMART" id="SM00450">
    <property type="entry name" value="RHOD"/>
    <property type="match status" value="1"/>
</dbReference>
<name>A0A934RRF1_9BACT</name>
<dbReference type="SUPFAM" id="SSF52821">
    <property type="entry name" value="Rhodanese/Cell cycle control phosphatase"/>
    <property type="match status" value="1"/>
</dbReference>
<evidence type="ECO:0000313" key="3">
    <source>
        <dbReference type="EMBL" id="MBK1834537.1"/>
    </source>
</evidence>
<dbReference type="Pfam" id="PF26341">
    <property type="entry name" value="AAA_SelU"/>
    <property type="match status" value="1"/>
</dbReference>
<feature type="domain" description="Rhodanese" evidence="2">
    <location>
        <begin position="28"/>
        <end position="143"/>
    </location>
</feature>
<protein>
    <submittedName>
        <fullName evidence="3">tRNA 2-selenouridine(34) synthase MnmH</fullName>
    </submittedName>
</protein>
<keyword evidence="4" id="KW-1185">Reference proteome</keyword>
<dbReference type="NCBIfam" id="NF008750">
    <property type="entry name" value="PRK11784.1-2"/>
    <property type="match status" value="1"/>
</dbReference>
<evidence type="ECO:0000313" key="4">
    <source>
        <dbReference type="Proteomes" id="UP000604083"/>
    </source>
</evidence>
<evidence type="ECO:0000256" key="1">
    <source>
        <dbReference type="ARBA" id="ARBA00023266"/>
    </source>
</evidence>
<reference evidence="3" key="1">
    <citation type="submission" date="2021-01" db="EMBL/GenBank/DDBJ databases">
        <title>Modified the classification status of verrucomicrobia.</title>
        <authorList>
            <person name="Feng X."/>
        </authorList>
    </citation>
    <scope>NUCLEOTIDE SEQUENCE</scope>
    <source>
        <strain evidence="3">KCTC 12986</strain>
    </source>
</reference>
<dbReference type="AlphaFoldDB" id="A0A934RRF1"/>
<organism evidence="3 4">
    <name type="scientific">Roseibacillus ishigakijimensis</name>
    <dbReference type="NCBI Taxonomy" id="454146"/>
    <lineage>
        <taxon>Bacteria</taxon>
        <taxon>Pseudomonadati</taxon>
        <taxon>Verrucomicrobiota</taxon>
        <taxon>Verrucomicrobiia</taxon>
        <taxon>Verrucomicrobiales</taxon>
        <taxon>Verrucomicrobiaceae</taxon>
        <taxon>Roseibacillus</taxon>
    </lineage>
</organism>
<dbReference type="InterPro" id="IPR058840">
    <property type="entry name" value="AAA_SelU"/>
</dbReference>
<dbReference type="InterPro" id="IPR017582">
    <property type="entry name" value="SelU"/>
</dbReference>
<sequence>MAWSFSRSLMQDIETVTPHHPLEEFSSIVDVRTPPEFAEDHLPGAINLPVLTTAQRVEVGTLYKQDPFAARIMGARYISLNAADHLLTLEGQWDRHAQPLLYCWRGGLRSHSLAHILRSVGWRARLLEGGYKAYRKFVLADSDERLTRGGLHFHVLAGLTGTGKTRLLHHLSRAGAQVLDLEQLANHRGSLLGNLGPQPSQKLFENRLHQALATMRAHSPIFVEAESNRIGQCHLPAPLWQRLAEAPVTEVRLPLPHRARLLLQDYPRFLDNPQELMNLLDKLRPLRGNEQVNRWHEHILAKDWPAFLESVLRDHYDPAYRAAGEKDSNYRKPDAVLALADDSPTTFAKATRQLLAP</sequence>
<keyword evidence="1" id="KW-0711">Selenium</keyword>
<dbReference type="NCBIfam" id="TIGR03167">
    <property type="entry name" value="tRNA_sel_U_synt"/>
    <property type="match status" value="1"/>
</dbReference>
<evidence type="ECO:0000259" key="2">
    <source>
        <dbReference type="PROSITE" id="PS50206"/>
    </source>
</evidence>
<dbReference type="Proteomes" id="UP000604083">
    <property type="component" value="Unassembled WGS sequence"/>
</dbReference>
<dbReference type="EMBL" id="JAENIO010000026">
    <property type="protein sequence ID" value="MBK1834537.1"/>
    <property type="molecule type" value="Genomic_DNA"/>
</dbReference>
<gene>
    <name evidence="3" type="primary">mnmH</name>
    <name evidence="3" type="ORF">JIN78_10740</name>
</gene>
<dbReference type="PANTHER" id="PTHR30401">
    <property type="entry name" value="TRNA 2-SELENOURIDINE SYNTHASE"/>
    <property type="match status" value="1"/>
</dbReference>